<comment type="caution">
    <text evidence="2">The sequence shown here is derived from an EMBL/GenBank/DDBJ whole genome shotgun (WGS) entry which is preliminary data.</text>
</comment>
<dbReference type="EMBL" id="CATOUU010001170">
    <property type="protein sequence ID" value="CAI9975906.1"/>
    <property type="molecule type" value="Genomic_DNA"/>
</dbReference>
<dbReference type="EMBL" id="CAXDID020000054">
    <property type="protein sequence ID" value="CAL6006824.1"/>
    <property type="molecule type" value="Genomic_DNA"/>
</dbReference>
<keyword evidence="6" id="KW-1185">Reference proteome</keyword>
<evidence type="ECO:0000313" key="3">
    <source>
        <dbReference type="EMBL" id="CAI9975907.1"/>
    </source>
</evidence>
<dbReference type="EMBL" id="CATOUU010001170">
    <property type="protein sequence ID" value="CAI9975907.1"/>
    <property type="molecule type" value="Genomic_DNA"/>
</dbReference>
<protein>
    <submittedName>
        <fullName evidence="4">Hypothetical_protein</fullName>
    </submittedName>
</protein>
<gene>
    <name evidence="4" type="ORF">HINF_LOCUS20346</name>
    <name evidence="5" type="ORF">HINF_LOCUS20347</name>
    <name evidence="2" type="ORF">HINF_LOCUS63551</name>
    <name evidence="3" type="ORF">HINF_LOCUS63552</name>
</gene>
<sequence>METNIILYHYPTFVCFGLTVQNMNAPTPQNSMTCNIYATMYTDKTQCDDLCVGMTCEGTTNNWCCPTDASGIVSAGLSLAKKIIIGVCVGGGLLLILSIVGCYFCCCRPRKQQQQTIIVAGQQSMMQQAGVPMQQQQQYGQPMNQSNQVSMPMQ</sequence>
<evidence type="ECO:0000313" key="2">
    <source>
        <dbReference type="EMBL" id="CAI9975906.1"/>
    </source>
</evidence>
<evidence type="ECO:0000313" key="4">
    <source>
        <dbReference type="EMBL" id="CAL6006822.1"/>
    </source>
</evidence>
<name>A0AA86RJZ0_9EUKA</name>
<reference evidence="4 6" key="2">
    <citation type="submission" date="2024-07" db="EMBL/GenBank/DDBJ databases">
        <authorList>
            <person name="Akdeniz Z."/>
        </authorList>
    </citation>
    <scope>NUCLEOTIDE SEQUENCE [LARGE SCALE GENOMIC DNA]</scope>
</reference>
<feature type="transmembrane region" description="Helical" evidence="1">
    <location>
        <begin position="83"/>
        <end position="106"/>
    </location>
</feature>
<keyword evidence="1" id="KW-1133">Transmembrane helix</keyword>
<dbReference type="EMBL" id="CAXDID020000054">
    <property type="protein sequence ID" value="CAL6006822.1"/>
    <property type="molecule type" value="Genomic_DNA"/>
</dbReference>
<dbReference type="AlphaFoldDB" id="A0AA86RJZ0"/>
<reference evidence="2" key="1">
    <citation type="submission" date="2023-06" db="EMBL/GenBank/DDBJ databases">
        <authorList>
            <person name="Kurt Z."/>
        </authorList>
    </citation>
    <scope>NUCLEOTIDE SEQUENCE</scope>
</reference>
<evidence type="ECO:0000313" key="6">
    <source>
        <dbReference type="Proteomes" id="UP001642409"/>
    </source>
</evidence>
<keyword evidence="1" id="KW-0812">Transmembrane</keyword>
<evidence type="ECO:0000313" key="5">
    <source>
        <dbReference type="EMBL" id="CAL6006824.1"/>
    </source>
</evidence>
<dbReference type="Proteomes" id="UP001642409">
    <property type="component" value="Unassembled WGS sequence"/>
</dbReference>
<organism evidence="2">
    <name type="scientific">Hexamita inflata</name>
    <dbReference type="NCBI Taxonomy" id="28002"/>
    <lineage>
        <taxon>Eukaryota</taxon>
        <taxon>Metamonada</taxon>
        <taxon>Diplomonadida</taxon>
        <taxon>Hexamitidae</taxon>
        <taxon>Hexamitinae</taxon>
        <taxon>Hexamita</taxon>
    </lineage>
</organism>
<keyword evidence="1" id="KW-0472">Membrane</keyword>
<evidence type="ECO:0000256" key="1">
    <source>
        <dbReference type="SAM" id="Phobius"/>
    </source>
</evidence>
<proteinExistence type="predicted"/>
<accession>A0AA86RJZ0</accession>